<organism evidence="3 4">
    <name type="scientific">Clostridium thailandense</name>
    <dbReference type="NCBI Taxonomy" id="2794346"/>
    <lineage>
        <taxon>Bacteria</taxon>
        <taxon>Bacillati</taxon>
        <taxon>Bacillota</taxon>
        <taxon>Clostridia</taxon>
        <taxon>Eubacteriales</taxon>
        <taxon>Clostridiaceae</taxon>
        <taxon>Clostridium</taxon>
    </lineage>
</organism>
<name>A0A949TZY7_9CLOT</name>
<accession>A0A949TZY7</accession>
<evidence type="ECO:0000313" key="3">
    <source>
        <dbReference type="EMBL" id="MBV7275753.1"/>
    </source>
</evidence>
<gene>
    <name evidence="3" type="ORF">I6U48_22910</name>
</gene>
<feature type="transmembrane region" description="Helical" evidence="2">
    <location>
        <begin position="326"/>
        <end position="348"/>
    </location>
</feature>
<dbReference type="RefSeq" id="WP_218322804.1">
    <property type="nucleotide sequence ID" value="NZ_JAEEGC010000135.1"/>
</dbReference>
<evidence type="ECO:0000256" key="1">
    <source>
        <dbReference type="SAM" id="Coils"/>
    </source>
</evidence>
<protein>
    <recommendedName>
        <fullName evidence="5">Pilus assembly protein PilM</fullName>
    </recommendedName>
</protein>
<dbReference type="InterPro" id="IPR050696">
    <property type="entry name" value="FtsA/MreB"/>
</dbReference>
<dbReference type="EMBL" id="JAEEGC010000135">
    <property type="protein sequence ID" value="MBV7275753.1"/>
    <property type="molecule type" value="Genomic_DNA"/>
</dbReference>
<sequence length="491" mass="56479">MSSKIIFSFKDNYADVAVVSKTMNKIKIKKVVRINSRNEFISGGQPYADEYNLNKVKELKEKFKIRNKNIGVVLNWDSIITRIIETPVMNKKELKSFIENNVEEYFAVTMNEYCYDYEIMSVDKQGKDGKMAIMLVVLPRIKLKEILEFIKYCGLIPKTVGIYPEYISNMFLEEISNSIAVIDVNSGKSTLTILDKAKIFLYSNISNENYEKDEVEFSDIIENIDYFLNFYSTRHFGNRVDKVYLLGEFYDNLNLYELIGKQISVKTDIGFNDKASKLVKDSIVDGNIYADILGYVIPVKNIYNKKIDFVDKLYRKDKKETSPNKLIKIEIGVFSLMTIVLIAAVLIYTRVNLSKYNTADIDAQIAVLGSVQNDIDNLDKEKKAYEDKVKDMQQMENDEFDYMSLLDTIRKGLSNEVSIKNITMNKDNVNVTFNINNKTVDAAKIVVALNKMNIFETVELPQVNLDDNVKEVNLNLKMIKSYKGEDKSGEK</sequence>
<dbReference type="AlphaFoldDB" id="A0A949TZY7"/>
<reference evidence="3" key="1">
    <citation type="submission" date="2020-12" db="EMBL/GenBank/DDBJ databases">
        <title>Clostridium thailandense sp. nov., a novel acetogenic bacterium isolated from peat land soil in Thailand.</title>
        <authorList>
            <person name="Chaikitkaew S."/>
            <person name="Birkeland N.K."/>
        </authorList>
    </citation>
    <scope>NUCLEOTIDE SEQUENCE</scope>
    <source>
        <strain evidence="3">PL3</strain>
    </source>
</reference>
<keyword evidence="4" id="KW-1185">Reference proteome</keyword>
<evidence type="ECO:0000256" key="2">
    <source>
        <dbReference type="SAM" id="Phobius"/>
    </source>
</evidence>
<comment type="caution">
    <text evidence="3">The sequence shown here is derived from an EMBL/GenBank/DDBJ whole genome shotgun (WGS) entry which is preliminary data.</text>
</comment>
<dbReference type="PANTHER" id="PTHR32432:SF3">
    <property type="entry name" value="ETHANOLAMINE UTILIZATION PROTEIN EUTJ"/>
    <property type="match status" value="1"/>
</dbReference>
<keyword evidence="2" id="KW-1133">Transmembrane helix</keyword>
<proteinExistence type="predicted"/>
<evidence type="ECO:0008006" key="5">
    <source>
        <dbReference type="Google" id="ProtNLM"/>
    </source>
</evidence>
<dbReference type="Proteomes" id="UP000694308">
    <property type="component" value="Unassembled WGS sequence"/>
</dbReference>
<keyword evidence="2" id="KW-0812">Transmembrane</keyword>
<keyword evidence="2" id="KW-0472">Membrane</keyword>
<dbReference type="PANTHER" id="PTHR32432">
    <property type="entry name" value="CELL DIVISION PROTEIN FTSA-RELATED"/>
    <property type="match status" value="1"/>
</dbReference>
<feature type="coiled-coil region" evidence="1">
    <location>
        <begin position="368"/>
        <end position="398"/>
    </location>
</feature>
<evidence type="ECO:0000313" key="4">
    <source>
        <dbReference type="Proteomes" id="UP000694308"/>
    </source>
</evidence>
<keyword evidence="1" id="KW-0175">Coiled coil</keyword>